<name>A0ABW2HNU4_9ACTN</name>
<feature type="transmembrane region" description="Helical" evidence="1">
    <location>
        <begin position="39"/>
        <end position="61"/>
    </location>
</feature>
<protein>
    <recommendedName>
        <fullName evidence="4">Alanine and proline-rich secreted protein Apa</fullName>
    </recommendedName>
</protein>
<evidence type="ECO:0000256" key="1">
    <source>
        <dbReference type="SAM" id="Phobius"/>
    </source>
</evidence>
<keyword evidence="3" id="KW-1185">Reference proteome</keyword>
<keyword evidence="1" id="KW-0472">Membrane</keyword>
<dbReference type="EMBL" id="JBHTBJ010000002">
    <property type="protein sequence ID" value="MFC7273170.1"/>
    <property type="molecule type" value="Genomic_DNA"/>
</dbReference>
<reference evidence="3" key="1">
    <citation type="journal article" date="2019" name="Int. J. Syst. Evol. Microbiol.">
        <title>The Global Catalogue of Microorganisms (GCM) 10K type strain sequencing project: providing services to taxonomists for standard genome sequencing and annotation.</title>
        <authorList>
            <consortium name="The Broad Institute Genomics Platform"/>
            <consortium name="The Broad Institute Genome Sequencing Center for Infectious Disease"/>
            <person name="Wu L."/>
            <person name="Ma J."/>
        </authorList>
    </citation>
    <scope>NUCLEOTIDE SEQUENCE [LARGE SCALE GENOMIC DNA]</scope>
    <source>
        <strain evidence="3">XZYJT-10</strain>
    </source>
</reference>
<dbReference type="RefSeq" id="WP_378964696.1">
    <property type="nucleotide sequence ID" value="NZ_JBHTBJ010000002.1"/>
</dbReference>
<evidence type="ECO:0000313" key="2">
    <source>
        <dbReference type="EMBL" id="MFC7273170.1"/>
    </source>
</evidence>
<keyword evidence="1" id="KW-0812">Transmembrane</keyword>
<gene>
    <name evidence="2" type="ORF">ACFQS1_04170</name>
</gene>
<sequence length="214" mass="22092">MMDLHDRFDEIAGPVSAPSPAEADQDVARGRRALRRRRAVRGAGASVFAVAALAAAIAYGAGAGPSHDNAPVVAAPAVVSTQLVAYRGEQPKGFTIDKVPAGWEVQGVSAASLTIAPVGAKDKNPDSFVDKIAIMLQSQDATDTPTGTAVQVGGKPGVINQGLGTDHGKNLWVKQPNGIWMLVQIWDARGWSDAAMVEFGAGIHVLPGAVQGRG</sequence>
<dbReference type="Proteomes" id="UP001596548">
    <property type="component" value="Unassembled WGS sequence"/>
</dbReference>
<evidence type="ECO:0008006" key="4">
    <source>
        <dbReference type="Google" id="ProtNLM"/>
    </source>
</evidence>
<evidence type="ECO:0000313" key="3">
    <source>
        <dbReference type="Proteomes" id="UP001596548"/>
    </source>
</evidence>
<keyword evidence="1" id="KW-1133">Transmembrane helix</keyword>
<organism evidence="2 3">
    <name type="scientific">Paractinoplanes rhizophilus</name>
    <dbReference type="NCBI Taxonomy" id="1416877"/>
    <lineage>
        <taxon>Bacteria</taxon>
        <taxon>Bacillati</taxon>
        <taxon>Actinomycetota</taxon>
        <taxon>Actinomycetes</taxon>
        <taxon>Micromonosporales</taxon>
        <taxon>Micromonosporaceae</taxon>
        <taxon>Paractinoplanes</taxon>
    </lineage>
</organism>
<proteinExistence type="predicted"/>
<accession>A0ABW2HNU4</accession>
<comment type="caution">
    <text evidence="2">The sequence shown here is derived from an EMBL/GenBank/DDBJ whole genome shotgun (WGS) entry which is preliminary data.</text>
</comment>